<dbReference type="VEuPathDB" id="FungiDB:JI435_053810"/>
<feature type="compositionally biased region" description="Polar residues" evidence="2">
    <location>
        <begin position="26"/>
        <end position="35"/>
    </location>
</feature>
<organism evidence="3 4">
    <name type="scientific">Phaeosphaeria nodorum (strain SN15 / ATCC MYA-4574 / FGSC 10173)</name>
    <name type="common">Glume blotch fungus</name>
    <name type="synonym">Parastagonospora nodorum</name>
    <dbReference type="NCBI Taxonomy" id="321614"/>
    <lineage>
        <taxon>Eukaryota</taxon>
        <taxon>Fungi</taxon>
        <taxon>Dikarya</taxon>
        <taxon>Ascomycota</taxon>
        <taxon>Pezizomycotina</taxon>
        <taxon>Dothideomycetes</taxon>
        <taxon>Pleosporomycetidae</taxon>
        <taxon>Pleosporales</taxon>
        <taxon>Pleosporineae</taxon>
        <taxon>Phaeosphaeriaceae</taxon>
        <taxon>Parastagonospora</taxon>
    </lineage>
</organism>
<dbReference type="EMBL" id="CP069035">
    <property type="protein sequence ID" value="QRD02423.1"/>
    <property type="molecule type" value="Genomic_DNA"/>
</dbReference>
<comment type="similarity">
    <text evidence="1">Belongs to the TCP11 family.</text>
</comment>
<dbReference type="InterPro" id="IPR008862">
    <property type="entry name" value="Tcp11"/>
</dbReference>
<keyword evidence="4" id="KW-1185">Reference proteome</keyword>
<feature type="region of interest" description="Disordered" evidence="2">
    <location>
        <begin position="630"/>
        <end position="690"/>
    </location>
</feature>
<dbReference type="Proteomes" id="UP000663193">
    <property type="component" value="Chromosome 13"/>
</dbReference>
<reference evidence="4" key="1">
    <citation type="journal article" date="2021" name="BMC Genomics">
        <title>Chromosome-level genome assembly and manually-curated proteome of model necrotroph Parastagonospora nodorum Sn15 reveals a genome-wide trove of candidate effector homologs, and redundancy of virulence-related functions within an accessory chromosome.</title>
        <authorList>
            <person name="Bertazzoni S."/>
            <person name="Jones D.A.B."/>
            <person name="Phan H.T."/>
            <person name="Tan K.-C."/>
            <person name="Hane J.K."/>
        </authorList>
    </citation>
    <scope>NUCLEOTIDE SEQUENCE [LARGE SCALE GENOMIC DNA]</scope>
    <source>
        <strain evidence="4">SN15 / ATCC MYA-4574 / FGSC 10173)</strain>
    </source>
</reference>
<feature type="region of interest" description="Disordered" evidence="2">
    <location>
        <begin position="1"/>
        <end position="100"/>
    </location>
</feature>
<name>A0A7U2FBW8_PHANO</name>
<dbReference type="PANTHER" id="PTHR12832">
    <property type="entry name" value="TESTIS-SPECIFIC PROTEIN PBS13 T-COMPLEX 11"/>
    <property type="match status" value="1"/>
</dbReference>
<evidence type="ECO:0000256" key="1">
    <source>
        <dbReference type="ARBA" id="ARBA00010954"/>
    </source>
</evidence>
<accession>A0A7U2FBW8</accession>
<feature type="compositionally biased region" description="Basic and acidic residues" evidence="2">
    <location>
        <begin position="67"/>
        <end position="84"/>
    </location>
</feature>
<sequence>MRTRPLQEYRNRCAQQKEMDTRTPKAASSKTSSLRTARHSYVQPSPDALAVEGSASAWHGPLISRDGPSKDKRYPTEYGSRSEHASQFASPSPPAQTAPSRCLDFPEELAQMIITMQAGQYNEQLAEAYREASDIPPVTKQSLSELDIHHIITNSRLRHDINFDRNLSFRPNLDGPKGHQKRQATGQYWKALEAELELYVRLFQGTPPPRFQDSSRWAGLIQNAQRRIPVMFRTIQEVLKSLVPDRDHARVDEHLDVPMLMQEIERGVCDLVRLAEWMAQLLKEHCAPMRDSQVDGMVNTIRSGVTERSSAQIVEGLRDLFGILETMKLDVANHQIRNLKTLLVEDTVNFEKHHHLDRLVSHRSRVNIHAAQAWYLRAAWEFAETHPTQPRNIQQAQLEIFVRAVVAQFFNRSTHSEFPETFYLDQDRLRSLKAEIEDLVCMEVCMDAFAAFLKQFSYDSYISPQIRLQLHSSLLAIMGSSMGYGSHQWVMNCEALSLEILRQASIVAGQPQTFSHDALSHANEHLLHMFYDSFNTHNSRMEATLLNRVITCTERNTKTMAIDLFNNLVPITSSSPQPKPTPFSHLTSSAVHTLNPETARWQDIANRVTHIIILHWRVWDRIAYVQEDGSERSTSPAGHESTSSSQHPVQSSQNSMQASEHESQLVTAMKTGDSIESGQEALVPHHTSSQ</sequence>
<feature type="compositionally biased region" description="Basic and acidic residues" evidence="2">
    <location>
        <begin position="1"/>
        <end position="23"/>
    </location>
</feature>
<dbReference type="Pfam" id="PF05794">
    <property type="entry name" value="Tcp11"/>
    <property type="match status" value="1"/>
</dbReference>
<dbReference type="PANTHER" id="PTHR12832:SF11">
    <property type="entry name" value="LD23868P"/>
    <property type="match status" value="1"/>
</dbReference>
<feature type="compositionally biased region" description="Low complexity" evidence="2">
    <location>
        <begin position="641"/>
        <end position="655"/>
    </location>
</feature>
<evidence type="ECO:0000313" key="4">
    <source>
        <dbReference type="Proteomes" id="UP000663193"/>
    </source>
</evidence>
<evidence type="ECO:0000256" key="2">
    <source>
        <dbReference type="SAM" id="MobiDB-lite"/>
    </source>
</evidence>
<evidence type="ECO:0008006" key="5">
    <source>
        <dbReference type="Google" id="ProtNLM"/>
    </source>
</evidence>
<dbReference type="AlphaFoldDB" id="A0A7U2FBW8"/>
<gene>
    <name evidence="3" type="ORF">JI435_053810</name>
</gene>
<dbReference type="OrthoDB" id="276323at2759"/>
<evidence type="ECO:0000313" key="3">
    <source>
        <dbReference type="EMBL" id="QRD02423.1"/>
    </source>
</evidence>
<proteinExistence type="inferred from homology"/>
<protein>
    <recommendedName>
        <fullName evidence="5">Tcp11-domain-containing protein</fullName>
    </recommendedName>
</protein>